<dbReference type="InterPro" id="IPR024989">
    <property type="entry name" value="MFS_assoc_dom"/>
</dbReference>
<keyword evidence="9" id="KW-1185">Reference proteome</keyword>
<dbReference type="Gene3D" id="1.20.1250.20">
    <property type="entry name" value="MFS general substrate transporter like domains"/>
    <property type="match status" value="2"/>
</dbReference>
<dbReference type="HOGENOM" id="CLU_474138_0_0_1"/>
<evidence type="ECO:0000259" key="7">
    <source>
        <dbReference type="Pfam" id="PF12832"/>
    </source>
</evidence>
<evidence type="ECO:0000256" key="3">
    <source>
        <dbReference type="ARBA" id="ARBA00022692"/>
    </source>
</evidence>
<feature type="transmembrane region" description="Helical" evidence="6">
    <location>
        <begin position="513"/>
        <end position="534"/>
    </location>
</feature>
<feature type="transmembrane region" description="Helical" evidence="6">
    <location>
        <begin position="71"/>
        <end position="89"/>
    </location>
</feature>
<dbReference type="GeneID" id="77675424"/>
<keyword evidence="3 6" id="KW-0812">Transmembrane</keyword>
<feature type="domain" description="Major facilitator superfamily associated" evidence="7">
    <location>
        <begin position="180"/>
        <end position="533"/>
    </location>
</feature>
<feature type="transmembrane region" description="Helical" evidence="6">
    <location>
        <begin position="540"/>
        <end position="561"/>
    </location>
</feature>
<feature type="transmembrane region" description="Helical" evidence="6">
    <location>
        <begin position="276"/>
        <end position="295"/>
    </location>
</feature>
<comment type="caution">
    <text evidence="8">The sequence shown here is derived from an EMBL/GenBank/DDBJ whole genome shotgun (WGS) entry which is preliminary data.</text>
</comment>
<dbReference type="Pfam" id="PF12832">
    <property type="entry name" value="MFS_1_like"/>
    <property type="match status" value="1"/>
</dbReference>
<organism evidence="8 9">
    <name type="scientific">Nematocida ausubeli (strain ATCC PRA-371 / ERTm2)</name>
    <name type="common">Nematode killer fungus</name>
    <dbReference type="NCBI Taxonomy" id="1913371"/>
    <lineage>
        <taxon>Eukaryota</taxon>
        <taxon>Fungi</taxon>
        <taxon>Fungi incertae sedis</taxon>
        <taxon>Microsporidia</taxon>
        <taxon>Nematocida</taxon>
    </lineage>
</organism>
<name>A0A086J5F5_NEMA1</name>
<feature type="transmembrane region" description="Helical" evidence="6">
    <location>
        <begin position="101"/>
        <end position="120"/>
    </location>
</feature>
<dbReference type="SUPFAM" id="SSF103473">
    <property type="entry name" value="MFS general substrate transporter"/>
    <property type="match status" value="1"/>
</dbReference>
<evidence type="ECO:0000256" key="5">
    <source>
        <dbReference type="ARBA" id="ARBA00023136"/>
    </source>
</evidence>
<comment type="similarity">
    <text evidence="2">Belongs to the major facilitator superfamily. MFSD6 family.</text>
</comment>
<feature type="transmembrane region" description="Helical" evidence="6">
    <location>
        <begin position="40"/>
        <end position="59"/>
    </location>
</feature>
<keyword evidence="5 6" id="KW-0472">Membrane</keyword>
<evidence type="ECO:0000256" key="2">
    <source>
        <dbReference type="ARBA" id="ARBA00005241"/>
    </source>
</evidence>
<sequence length="575" mass="65279">MPRKEGSVAQWVLFPAGAGYSICMALKGKLGLNENILKQIFMPCNYAVSCIIILALILVTDKKSVSKLKKIYSSIFVLSAVYIMVARLFPDSFINRCATIAQHYITVYFICGSIFAWERLPLISMLSKEISPNTHWDFKVGYAVLNVAIYSTHTYSLHFFNSQLDLSICDYGYFGCMSVFYMANTLIGPYAERNRATKKTTIFLTLASSFVYTLFLVIRVLSKGSVPMIPIYALFAVYLVLLSAIFPLYDVLVLNHLEKEYKEMELAERKEIFTRIRLWASIGHAISGMVISYLYKTLVANPTAISKKDVPFELFVVLIVVVVCSAVCFAGIVHRSLEEKTDISTSLFKKKTVVKDVTTQAVEVSEEVKKPQNLLRDPNFLFLIFVITAIGVTRGISSHYLVTYLSVYFEVEFSKVTSILCIRTFSEMCILYYSKHLLRFFGYHWLLLFSLLAATLRDFNYALLPNRYTILFATINEMFKGISSSCLIFSAVNIVDELADNSNKAVAQTFYSGFYNGISIMVSSLLSIGIIRWFKDFRSLFHASSTIGFICSSIVIIKYGFIDRKLQLRKRENIK</sequence>
<dbReference type="EMBL" id="AKIJ01000001">
    <property type="protein sequence ID" value="KFG27373.1"/>
    <property type="molecule type" value="Genomic_DNA"/>
</dbReference>
<evidence type="ECO:0000256" key="1">
    <source>
        <dbReference type="ARBA" id="ARBA00004141"/>
    </source>
</evidence>
<reference evidence="8 9" key="1">
    <citation type="journal article" date="2014" name="Genome Announc.">
        <title>Genome Sequence of the Microsporidian Species Nematocida sp1 Strain ERTm6 (ATCC PRA-372).</title>
        <authorList>
            <person name="Bakowski M.A."/>
            <person name="Priest M."/>
            <person name="Young S."/>
            <person name="Cuomo C.A."/>
            <person name="Troemel E.R."/>
        </authorList>
    </citation>
    <scope>NUCLEOTIDE SEQUENCE [LARGE SCALE GENOMIC DNA]</scope>
    <source>
        <strain evidence="8 9">ERTm6</strain>
    </source>
</reference>
<feature type="transmembrane region" description="Helical" evidence="6">
    <location>
        <begin position="140"/>
        <end position="159"/>
    </location>
</feature>
<keyword evidence="4 6" id="KW-1133">Transmembrane helix</keyword>
<feature type="transmembrane region" description="Helical" evidence="6">
    <location>
        <begin position="380"/>
        <end position="401"/>
    </location>
</feature>
<dbReference type="InterPro" id="IPR051717">
    <property type="entry name" value="MFS_MFSD6"/>
</dbReference>
<evidence type="ECO:0000256" key="6">
    <source>
        <dbReference type="SAM" id="Phobius"/>
    </source>
</evidence>
<dbReference type="RefSeq" id="XP_052905928.1">
    <property type="nucleotide sequence ID" value="XM_053048103.1"/>
</dbReference>
<evidence type="ECO:0000313" key="8">
    <source>
        <dbReference type="EMBL" id="KFG27373.1"/>
    </source>
</evidence>
<comment type="subcellular location">
    <subcellularLocation>
        <location evidence="1">Membrane</location>
        <topology evidence="1">Multi-pass membrane protein</topology>
    </subcellularLocation>
</comment>
<feature type="transmembrane region" description="Helical" evidence="6">
    <location>
        <begin position="228"/>
        <end position="255"/>
    </location>
</feature>
<feature type="transmembrane region" description="Helical" evidence="6">
    <location>
        <begin position="202"/>
        <end position="222"/>
    </location>
</feature>
<accession>A0A086J5F5</accession>
<gene>
    <name evidence="8" type="ORF">NESG_00451</name>
</gene>
<dbReference type="PANTHER" id="PTHR16172:SF41">
    <property type="entry name" value="MAJOR FACILITATOR SUPERFAMILY DOMAIN-CONTAINING PROTEIN 6-LIKE"/>
    <property type="match status" value="1"/>
</dbReference>
<feature type="transmembrane region" description="Helical" evidence="6">
    <location>
        <begin position="171"/>
        <end position="190"/>
    </location>
</feature>
<dbReference type="InterPro" id="IPR036259">
    <property type="entry name" value="MFS_trans_sf"/>
</dbReference>
<protein>
    <recommendedName>
        <fullName evidence="7">Major facilitator superfamily associated domain-containing protein</fullName>
    </recommendedName>
</protein>
<dbReference type="AlphaFoldDB" id="A0A086J5F5"/>
<feature type="transmembrane region" description="Helical" evidence="6">
    <location>
        <begin position="12"/>
        <end position="28"/>
    </location>
</feature>
<feature type="transmembrane region" description="Helical" evidence="6">
    <location>
        <begin position="315"/>
        <end position="333"/>
    </location>
</feature>
<feature type="transmembrane region" description="Helical" evidence="6">
    <location>
        <begin position="440"/>
        <end position="456"/>
    </location>
</feature>
<evidence type="ECO:0000256" key="4">
    <source>
        <dbReference type="ARBA" id="ARBA00022989"/>
    </source>
</evidence>
<dbReference type="PANTHER" id="PTHR16172">
    <property type="entry name" value="MAJOR FACILITATOR SUPERFAMILY DOMAIN-CONTAINING PROTEIN 6-LIKE"/>
    <property type="match status" value="1"/>
</dbReference>
<dbReference type="Proteomes" id="UP000054524">
    <property type="component" value="Unassembled WGS sequence"/>
</dbReference>
<dbReference type="GO" id="GO:0016020">
    <property type="term" value="C:membrane"/>
    <property type="evidence" value="ECO:0007669"/>
    <property type="project" value="UniProtKB-SubCell"/>
</dbReference>
<evidence type="ECO:0000313" key="9">
    <source>
        <dbReference type="Proteomes" id="UP000054524"/>
    </source>
</evidence>
<proteinExistence type="inferred from homology"/>